<dbReference type="InterPro" id="IPR041698">
    <property type="entry name" value="Methyltransf_25"/>
</dbReference>
<keyword evidence="6" id="KW-1185">Reference proteome</keyword>
<dbReference type="Pfam" id="PF13649">
    <property type="entry name" value="Methyltransf_25"/>
    <property type="match status" value="1"/>
</dbReference>
<evidence type="ECO:0000256" key="2">
    <source>
        <dbReference type="ARBA" id="ARBA00022679"/>
    </source>
</evidence>
<reference evidence="5 6" key="1">
    <citation type="submission" date="2020-08" db="EMBL/GenBank/DDBJ databases">
        <title>Sequencing the genomes of 1000 actinobacteria strains.</title>
        <authorList>
            <person name="Klenk H.-P."/>
        </authorList>
    </citation>
    <scope>NUCLEOTIDE SEQUENCE [LARGE SCALE GENOMIC DNA]</scope>
    <source>
        <strain evidence="5 6">DSM 102122</strain>
    </source>
</reference>
<dbReference type="Gene3D" id="3.40.50.150">
    <property type="entry name" value="Vaccinia Virus protein VP39"/>
    <property type="match status" value="1"/>
</dbReference>
<proteinExistence type="predicted"/>
<evidence type="ECO:0000259" key="4">
    <source>
        <dbReference type="Pfam" id="PF13649"/>
    </source>
</evidence>
<dbReference type="Proteomes" id="UP000542813">
    <property type="component" value="Unassembled WGS sequence"/>
</dbReference>
<accession>A0A7W9GQD3</accession>
<gene>
    <name evidence="5" type="ORF">HD601_002474</name>
</gene>
<dbReference type="PANTHER" id="PTHR43464">
    <property type="entry name" value="METHYLTRANSFERASE"/>
    <property type="match status" value="1"/>
</dbReference>
<organism evidence="5 6">
    <name type="scientific">Jiangella mangrovi</name>
    <dbReference type="NCBI Taxonomy" id="1524084"/>
    <lineage>
        <taxon>Bacteria</taxon>
        <taxon>Bacillati</taxon>
        <taxon>Actinomycetota</taxon>
        <taxon>Actinomycetes</taxon>
        <taxon>Jiangellales</taxon>
        <taxon>Jiangellaceae</taxon>
        <taxon>Jiangella</taxon>
    </lineage>
</organism>
<dbReference type="RefSeq" id="WP_184822272.1">
    <property type="nucleotide sequence ID" value="NZ_JACHMM010000001.1"/>
</dbReference>
<protein>
    <submittedName>
        <fullName evidence="5">SAM-dependent methyltransferase</fullName>
    </submittedName>
</protein>
<keyword evidence="2 5" id="KW-0808">Transferase</keyword>
<dbReference type="InterPro" id="IPR029063">
    <property type="entry name" value="SAM-dependent_MTases_sf"/>
</dbReference>
<evidence type="ECO:0000256" key="3">
    <source>
        <dbReference type="ARBA" id="ARBA00022691"/>
    </source>
</evidence>
<dbReference type="GO" id="GO:0008168">
    <property type="term" value="F:methyltransferase activity"/>
    <property type="evidence" value="ECO:0007669"/>
    <property type="project" value="UniProtKB-KW"/>
</dbReference>
<evidence type="ECO:0000313" key="6">
    <source>
        <dbReference type="Proteomes" id="UP000542813"/>
    </source>
</evidence>
<keyword evidence="3" id="KW-0949">S-adenosyl-L-methionine</keyword>
<dbReference type="CDD" id="cd02440">
    <property type="entry name" value="AdoMet_MTases"/>
    <property type="match status" value="1"/>
</dbReference>
<dbReference type="AlphaFoldDB" id="A0A7W9GQD3"/>
<sequence length="245" mass="26358">METITGDAFGRVLERCHAAGARPGTEFTVIERDDGHVDVHDAAAYFAERESWPDVERRICTSATGRVLDVGCGAGRHAVPLAADGLEVVGVDTSPGAVAVACERGVDARIGSATALPAGLEPFDTVLLLGNNVGLLGSAQTAPVVLAELARVTVPGGRLLVSGIDPFDTDDAEHLGYHRWNRERGRLPGQCRIRVRHGRLATDWFDYLFVSEAELRALVAGSPWTVGRWERDGHVYAVELTRARQ</sequence>
<feature type="domain" description="Methyltransferase" evidence="4">
    <location>
        <begin position="67"/>
        <end position="157"/>
    </location>
</feature>
<keyword evidence="1 5" id="KW-0489">Methyltransferase</keyword>
<dbReference type="GO" id="GO:0032259">
    <property type="term" value="P:methylation"/>
    <property type="evidence" value="ECO:0007669"/>
    <property type="project" value="UniProtKB-KW"/>
</dbReference>
<comment type="caution">
    <text evidence="5">The sequence shown here is derived from an EMBL/GenBank/DDBJ whole genome shotgun (WGS) entry which is preliminary data.</text>
</comment>
<name>A0A7W9GQD3_9ACTN</name>
<evidence type="ECO:0000313" key="5">
    <source>
        <dbReference type="EMBL" id="MBB5787899.1"/>
    </source>
</evidence>
<dbReference type="SUPFAM" id="SSF53335">
    <property type="entry name" value="S-adenosyl-L-methionine-dependent methyltransferases"/>
    <property type="match status" value="1"/>
</dbReference>
<dbReference type="PANTHER" id="PTHR43464:SF19">
    <property type="entry name" value="UBIQUINONE BIOSYNTHESIS O-METHYLTRANSFERASE, MITOCHONDRIAL"/>
    <property type="match status" value="1"/>
</dbReference>
<dbReference type="EMBL" id="JACHMM010000001">
    <property type="protein sequence ID" value="MBB5787899.1"/>
    <property type="molecule type" value="Genomic_DNA"/>
</dbReference>
<evidence type="ECO:0000256" key="1">
    <source>
        <dbReference type="ARBA" id="ARBA00022603"/>
    </source>
</evidence>